<dbReference type="Gene3D" id="1.20.140.150">
    <property type="match status" value="1"/>
</dbReference>
<proteinExistence type="predicted"/>
<keyword evidence="6" id="KW-0732">Signal</keyword>
<comment type="subcellular location">
    <subcellularLocation>
        <location evidence="1">Membrane</location>
        <topology evidence="1">Multi-pass membrane protein</topology>
    </subcellularLocation>
</comment>
<dbReference type="OrthoDB" id="5873721at2759"/>
<dbReference type="GO" id="GO:0016020">
    <property type="term" value="C:membrane"/>
    <property type="evidence" value="ECO:0007669"/>
    <property type="project" value="UniProtKB-SubCell"/>
</dbReference>
<comment type="caution">
    <text evidence="7">The sequence shown here is derived from an EMBL/GenBank/DDBJ whole genome shotgun (WGS) entry which is preliminary data.</text>
</comment>
<dbReference type="Pfam" id="PF10242">
    <property type="entry name" value="L_HMGIC_fpl"/>
    <property type="match status" value="1"/>
</dbReference>
<keyword evidence="8" id="KW-1185">Reference proteome</keyword>
<dbReference type="PANTHER" id="PTHR12489">
    <property type="entry name" value="LIPOMA HMGIC FUSION PARTNER-LIKE PROTEIN"/>
    <property type="match status" value="1"/>
</dbReference>
<evidence type="ECO:0000256" key="1">
    <source>
        <dbReference type="ARBA" id="ARBA00004141"/>
    </source>
</evidence>
<keyword evidence="4 5" id="KW-0472">Membrane</keyword>
<feature type="transmembrane region" description="Helical" evidence="5">
    <location>
        <begin position="120"/>
        <end position="139"/>
    </location>
</feature>
<keyword evidence="3 5" id="KW-1133">Transmembrane helix</keyword>
<dbReference type="PANTHER" id="PTHR12489:SF16">
    <property type="entry name" value="LHFPL TETRASPAN SUBFAMILY MEMBER 6 PROTEIN-RELATED"/>
    <property type="match status" value="1"/>
</dbReference>
<evidence type="ECO:0000256" key="3">
    <source>
        <dbReference type="ARBA" id="ARBA00022989"/>
    </source>
</evidence>
<evidence type="ECO:0000256" key="4">
    <source>
        <dbReference type="ARBA" id="ARBA00023136"/>
    </source>
</evidence>
<gene>
    <name evidence="7" type="ORF">CLODIP_2_CD12691</name>
</gene>
<name>A0A8S1DPD7_9INSE</name>
<feature type="chain" id="PRO_5035857904" description="LHFPL tetraspan subfamily member 6 protein" evidence="6">
    <location>
        <begin position="21"/>
        <end position="199"/>
    </location>
</feature>
<feature type="transmembrane region" description="Helical" evidence="5">
    <location>
        <begin position="168"/>
        <end position="188"/>
    </location>
</feature>
<dbReference type="Proteomes" id="UP000494165">
    <property type="component" value="Unassembled WGS sequence"/>
</dbReference>
<evidence type="ECO:0000256" key="2">
    <source>
        <dbReference type="ARBA" id="ARBA00022692"/>
    </source>
</evidence>
<organism evidence="7 8">
    <name type="scientific">Cloeon dipterum</name>
    <dbReference type="NCBI Taxonomy" id="197152"/>
    <lineage>
        <taxon>Eukaryota</taxon>
        <taxon>Metazoa</taxon>
        <taxon>Ecdysozoa</taxon>
        <taxon>Arthropoda</taxon>
        <taxon>Hexapoda</taxon>
        <taxon>Insecta</taxon>
        <taxon>Pterygota</taxon>
        <taxon>Palaeoptera</taxon>
        <taxon>Ephemeroptera</taxon>
        <taxon>Pisciforma</taxon>
        <taxon>Baetidae</taxon>
        <taxon>Cloeon</taxon>
    </lineage>
</organism>
<evidence type="ECO:0000256" key="5">
    <source>
        <dbReference type="SAM" id="Phobius"/>
    </source>
</evidence>
<evidence type="ECO:0008006" key="9">
    <source>
        <dbReference type="Google" id="ProtNLM"/>
    </source>
</evidence>
<evidence type="ECO:0000313" key="8">
    <source>
        <dbReference type="Proteomes" id="UP000494165"/>
    </source>
</evidence>
<feature type="transmembrane region" description="Helical" evidence="5">
    <location>
        <begin position="87"/>
        <end position="113"/>
    </location>
</feature>
<keyword evidence="2 5" id="KW-0812">Transmembrane</keyword>
<protein>
    <recommendedName>
        <fullName evidence="9">LHFPL tetraspan subfamily member 6 protein</fullName>
    </recommendedName>
</protein>
<dbReference type="EMBL" id="CADEPI010000273">
    <property type="protein sequence ID" value="CAB3382498.1"/>
    <property type="molecule type" value="Genomic_DNA"/>
</dbReference>
<reference evidence="7 8" key="1">
    <citation type="submission" date="2020-04" db="EMBL/GenBank/DDBJ databases">
        <authorList>
            <person name="Alioto T."/>
            <person name="Alioto T."/>
            <person name="Gomez Garrido J."/>
        </authorList>
    </citation>
    <scope>NUCLEOTIDE SEQUENCE [LARGE SCALE GENOMIC DNA]</scope>
</reference>
<sequence length="199" mass="21376">MATSLTALGILWAFLSLVSALACSTGFYLPYWIKGELTKGFATYFGSFRRCNYPVLNDKGQIELLEACGRYSTFADIPSPWWQATTVLVGVGSGLSLLLAVTACAACCISYLIHGRMAKIVGFFQFLSAVLIAVGVALYPLGWDNIEVQQACGGQSKPYQLGPCEFSYSAHLLVGGTVLLLVCSTLSCKASRLKPGSFR</sequence>
<dbReference type="InterPro" id="IPR019372">
    <property type="entry name" value="LHFPL"/>
</dbReference>
<feature type="signal peptide" evidence="6">
    <location>
        <begin position="1"/>
        <end position="20"/>
    </location>
</feature>
<accession>A0A8S1DPD7</accession>
<dbReference type="AlphaFoldDB" id="A0A8S1DPD7"/>
<evidence type="ECO:0000313" key="7">
    <source>
        <dbReference type="EMBL" id="CAB3382498.1"/>
    </source>
</evidence>
<evidence type="ECO:0000256" key="6">
    <source>
        <dbReference type="SAM" id="SignalP"/>
    </source>
</evidence>